<evidence type="ECO:0000313" key="1">
    <source>
        <dbReference type="EMBL" id="MBA0633900.1"/>
    </source>
</evidence>
<protein>
    <submittedName>
        <fullName evidence="1">Uncharacterized protein</fullName>
    </submittedName>
</protein>
<accession>A0A7J8T7A5</accession>
<organism evidence="1 2">
    <name type="scientific">Gossypium davidsonii</name>
    <name type="common">Davidson's cotton</name>
    <name type="synonym">Gossypium klotzschianum subsp. davidsonii</name>
    <dbReference type="NCBI Taxonomy" id="34287"/>
    <lineage>
        <taxon>Eukaryota</taxon>
        <taxon>Viridiplantae</taxon>
        <taxon>Streptophyta</taxon>
        <taxon>Embryophyta</taxon>
        <taxon>Tracheophyta</taxon>
        <taxon>Spermatophyta</taxon>
        <taxon>Magnoliopsida</taxon>
        <taxon>eudicotyledons</taxon>
        <taxon>Gunneridae</taxon>
        <taxon>Pentapetalae</taxon>
        <taxon>rosids</taxon>
        <taxon>malvids</taxon>
        <taxon>Malvales</taxon>
        <taxon>Malvaceae</taxon>
        <taxon>Malvoideae</taxon>
        <taxon>Gossypium</taxon>
    </lineage>
</organism>
<evidence type="ECO:0000313" key="2">
    <source>
        <dbReference type="Proteomes" id="UP000593561"/>
    </source>
</evidence>
<sequence>MTVAATWAVVRSCAETVVAAPRLGRKLLLQH</sequence>
<keyword evidence="2" id="KW-1185">Reference proteome</keyword>
<reference evidence="1 2" key="1">
    <citation type="journal article" date="2019" name="Genome Biol. Evol.">
        <title>Insights into the evolution of the New World diploid cottons (Gossypium, subgenus Houzingenia) based on genome sequencing.</title>
        <authorList>
            <person name="Grover C.E."/>
            <person name="Arick M.A. 2nd"/>
            <person name="Thrash A."/>
            <person name="Conover J.L."/>
            <person name="Sanders W.S."/>
            <person name="Peterson D.G."/>
            <person name="Frelichowski J.E."/>
            <person name="Scheffler J.A."/>
            <person name="Scheffler B.E."/>
            <person name="Wendel J.F."/>
        </authorList>
    </citation>
    <scope>NUCLEOTIDE SEQUENCE [LARGE SCALE GENOMIC DNA]</scope>
    <source>
        <strain evidence="1">27</strain>
        <tissue evidence="1">Leaf</tissue>
    </source>
</reference>
<gene>
    <name evidence="1" type="ORF">Godav_029672</name>
</gene>
<proteinExistence type="predicted"/>
<comment type="caution">
    <text evidence="1">The sequence shown here is derived from an EMBL/GenBank/DDBJ whole genome shotgun (WGS) entry which is preliminary data.</text>
</comment>
<dbReference type="AlphaFoldDB" id="A0A7J8T7A5"/>
<dbReference type="EMBL" id="JABFAC010233184">
    <property type="protein sequence ID" value="MBA0633900.1"/>
    <property type="molecule type" value="Genomic_DNA"/>
</dbReference>
<name>A0A7J8T7A5_GOSDV</name>
<dbReference type="Proteomes" id="UP000593561">
    <property type="component" value="Unassembled WGS sequence"/>
</dbReference>